<keyword evidence="2" id="KW-1185">Reference proteome</keyword>
<gene>
    <name evidence="1" type="ORF">K3G42_025722</name>
</gene>
<dbReference type="Proteomes" id="UP000827872">
    <property type="component" value="Linkage Group LG07"/>
</dbReference>
<evidence type="ECO:0000313" key="1">
    <source>
        <dbReference type="EMBL" id="KAH7995484.1"/>
    </source>
</evidence>
<dbReference type="EMBL" id="CM037620">
    <property type="protein sequence ID" value="KAH7995484.1"/>
    <property type="molecule type" value="Genomic_DNA"/>
</dbReference>
<proteinExistence type="predicted"/>
<reference evidence="1" key="1">
    <citation type="submission" date="2021-08" db="EMBL/GenBank/DDBJ databases">
        <title>The first chromosome-level gecko genome reveals the dynamic sex chromosomes of Neotropical dwarf geckos (Sphaerodactylidae: Sphaerodactylus).</title>
        <authorList>
            <person name="Pinto B.J."/>
            <person name="Keating S.E."/>
            <person name="Gamble T."/>
        </authorList>
    </citation>
    <scope>NUCLEOTIDE SEQUENCE</scope>
    <source>
        <strain evidence="1">TG3544</strain>
    </source>
</reference>
<name>A0ACB8ESL4_9SAUR</name>
<evidence type="ECO:0000313" key="2">
    <source>
        <dbReference type="Proteomes" id="UP000827872"/>
    </source>
</evidence>
<comment type="caution">
    <text evidence="1">The sequence shown here is derived from an EMBL/GenBank/DDBJ whole genome shotgun (WGS) entry which is preliminary data.</text>
</comment>
<accession>A0ACB8ESL4</accession>
<sequence>MIPTPLQCRMFEFLCRNGEECIQHEYVCDGENDCVDGSDEENCSQFCSNQGMFECESGNKCIEERYRCDGFPHCPDGSDESSCWVATAECALRCDNDSHCVPESWLCDGSPDCLDQKDEQSCVQEECTEQEFQCKTGQCVSYSFRCDGDYDCKDHSDEEGCIIPKLQKCRSDEFRCLRTGECVLEAWKCDGDMDCKDGFDEQDCESGEVQCAIKEWRCTSQECIPDFWLCDGEEDCKDGSDEMTCKPRKCKGYEFQCDTTCIHYTRVCDGIRDCVNGSDEGGRCAIPCQRSCSQICYKTPAGPKCACNKGFRLSRDGRSCRDINECKDPTYEETCSQTCLNAVGAYKCICHPGYLLEPDRHTCKVGGSEPMLLVAVQFDLILYGLRSMKEDVILTTEKDLIIFSIDYDLVDQKIFWMDLNAKSIKWMNTKTKERGSLVKGIRSDCIAVDWIGRNLYWTDGTAGQILATKLNGTWRRNPEYTVVLEEDLDQPRSLALHPLDGMMYWAEITSDPHIEEASMDGNNRRILIDTGLGWPTSITLDLVSWRIFWSDDKLHSFGSAKLDGTDIKVFQLPQIHSPFSVTVFEDNVYWSEMKTRTVQKVNKRTGKNRAVLIKRHGQPYGLKVYLKKLSSSSGEVALPNYMTLPLTNTVPLTVTDYSVHNSAFYFAEWEGNFIKMLTIKDAGRSSLKKVLPVEGAVISLALDWLSGNIYWIDKRPAISVATATGQYSYVVIGDELHRPISMALHPPTATMCLADLGPEGRSKIECAFMDGSRRRVLWRRSQKPIGLSIVEAGSWLYWADQAKGVVERIRLDGTRFRVVQGSLRGLKLFAAGEGMMVWTTAPGNGSTRVWYNKLEQTIERRWFQVGQNLVDVKIYSQLSQQGSNGCAEKNGGCSQLCLPVPGGRNCKCAHGYNLERGTECVEAMKCLPPFRACADDSKCITMAQICDRRLDCSDGSDERGCSYPDRERSQVTGRPQIPSVSQAATKTTSGKATAKEPTTGVVYVQPEITQYYKKTSKTQKVTTATTQTLPVSRWQKTTPLTAQKREWPVVTQAVLISGLEPQPCSSETCNMRGDCTVKGDTVKCHCSLGYSGEYCEVEVRSRSGPVILSIIIILLIAMAAAAGFIFFWKQRTRERTSSTSSTRFLTYQKDRELEENVLENETVINDAYEPEQELRAPLPTDKGTDI</sequence>
<protein>
    <submittedName>
        <fullName evidence="1">Uncharacterized protein</fullName>
    </submittedName>
</protein>
<organism evidence="1 2">
    <name type="scientific">Sphaerodactylus townsendi</name>
    <dbReference type="NCBI Taxonomy" id="933632"/>
    <lineage>
        <taxon>Eukaryota</taxon>
        <taxon>Metazoa</taxon>
        <taxon>Chordata</taxon>
        <taxon>Craniata</taxon>
        <taxon>Vertebrata</taxon>
        <taxon>Euteleostomi</taxon>
        <taxon>Lepidosauria</taxon>
        <taxon>Squamata</taxon>
        <taxon>Bifurcata</taxon>
        <taxon>Gekkota</taxon>
        <taxon>Sphaerodactylidae</taxon>
        <taxon>Sphaerodactylus</taxon>
    </lineage>
</organism>